<evidence type="ECO:0000256" key="4">
    <source>
        <dbReference type="ARBA" id="ARBA00022737"/>
    </source>
</evidence>
<dbReference type="OMA" id="ACECIRD"/>
<keyword evidence="5" id="KW-0810">Translation regulation</keyword>
<feature type="domain" description="MI" evidence="8">
    <location>
        <begin position="241"/>
        <end position="362"/>
    </location>
</feature>
<accession>A0A5P1E3I2</accession>
<keyword evidence="6" id="KW-0539">Nucleus</keyword>
<dbReference type="AlphaFoldDB" id="A0A5P1E3I2"/>
<feature type="compositionally biased region" description="Basic residues" evidence="7">
    <location>
        <begin position="714"/>
        <end position="737"/>
    </location>
</feature>
<comment type="similarity">
    <text evidence="2">Belongs to the PDCD4 family.</text>
</comment>
<dbReference type="GO" id="GO:0045892">
    <property type="term" value="P:negative regulation of DNA-templated transcription"/>
    <property type="evidence" value="ECO:0007669"/>
    <property type="project" value="InterPro"/>
</dbReference>
<dbReference type="InterPro" id="IPR016024">
    <property type="entry name" value="ARM-type_fold"/>
</dbReference>
<feature type="domain" description="MI" evidence="8">
    <location>
        <begin position="540"/>
        <end position="660"/>
    </location>
</feature>
<dbReference type="FunFam" id="1.25.40.180:FF:000009">
    <property type="entry name" value="programmed cell death protein 4"/>
    <property type="match status" value="2"/>
</dbReference>
<comment type="subcellular location">
    <subcellularLocation>
        <location evidence="1">Cytoplasm</location>
    </subcellularLocation>
</comment>
<dbReference type="InterPro" id="IPR003891">
    <property type="entry name" value="Initiation_fac_eIF4g_MI"/>
</dbReference>
<feature type="region of interest" description="Disordered" evidence="7">
    <location>
        <begin position="698"/>
        <end position="737"/>
    </location>
</feature>
<feature type="region of interest" description="Disordered" evidence="7">
    <location>
        <begin position="1"/>
        <end position="64"/>
    </location>
</feature>
<protein>
    <recommendedName>
        <fullName evidence="8">MI domain-containing protein</fullName>
    </recommendedName>
</protein>
<proteinExistence type="inferred from homology"/>
<dbReference type="Gramene" id="ONK57174">
    <property type="protein sequence ID" value="ONK57174"/>
    <property type="gene ID" value="A4U43_C10F17360"/>
</dbReference>
<evidence type="ECO:0000256" key="3">
    <source>
        <dbReference type="ARBA" id="ARBA00022490"/>
    </source>
</evidence>
<dbReference type="PANTHER" id="PTHR12626:SF0">
    <property type="entry name" value="PROGRAMMED CELL DEATH PROTEIN 4"/>
    <property type="match status" value="1"/>
</dbReference>
<dbReference type="SMART" id="SM00544">
    <property type="entry name" value="MA3"/>
    <property type="match status" value="4"/>
</dbReference>
<dbReference type="Pfam" id="PF08213">
    <property type="entry name" value="COX24_C"/>
    <property type="match status" value="1"/>
</dbReference>
<dbReference type="FunFam" id="1.25.40.180:FF:000008">
    <property type="entry name" value="Programmed cell death protein 4"/>
    <property type="match status" value="1"/>
</dbReference>
<evidence type="ECO:0000313" key="9">
    <source>
        <dbReference type="EMBL" id="ONK57174.1"/>
    </source>
</evidence>
<feature type="domain" description="MI" evidence="8">
    <location>
        <begin position="377"/>
        <end position="498"/>
    </location>
</feature>
<gene>
    <name evidence="9" type="ORF">A4U43_C10F17360</name>
</gene>
<dbReference type="Proteomes" id="UP000243459">
    <property type="component" value="Chromosome 10"/>
</dbReference>
<dbReference type="SUPFAM" id="SSF48371">
    <property type="entry name" value="ARM repeat"/>
    <property type="match status" value="4"/>
</dbReference>
<dbReference type="PANTHER" id="PTHR12626">
    <property type="entry name" value="PROGRAMMED CELL DEATH 4"/>
    <property type="match status" value="1"/>
</dbReference>
<keyword evidence="10" id="KW-1185">Reference proteome</keyword>
<evidence type="ECO:0000313" key="10">
    <source>
        <dbReference type="Proteomes" id="UP000243459"/>
    </source>
</evidence>
<feature type="domain" description="MI" evidence="8">
    <location>
        <begin position="77"/>
        <end position="198"/>
    </location>
</feature>
<dbReference type="GO" id="GO:0009646">
    <property type="term" value="P:response to absence of light"/>
    <property type="evidence" value="ECO:0007669"/>
    <property type="project" value="UniProtKB-ARBA"/>
</dbReference>
<dbReference type="GO" id="GO:0043022">
    <property type="term" value="F:ribosome binding"/>
    <property type="evidence" value="ECO:0007669"/>
    <property type="project" value="UniProtKB-ARBA"/>
</dbReference>
<dbReference type="InterPro" id="IPR013177">
    <property type="entry name" value="Ribosomal_mS38_C"/>
</dbReference>
<name>A0A5P1E3I2_ASPOF</name>
<evidence type="ECO:0000256" key="7">
    <source>
        <dbReference type="SAM" id="MobiDB-lite"/>
    </source>
</evidence>
<evidence type="ECO:0000256" key="1">
    <source>
        <dbReference type="ARBA" id="ARBA00004496"/>
    </source>
</evidence>
<dbReference type="PROSITE" id="PS51366">
    <property type="entry name" value="MI"/>
    <property type="match status" value="4"/>
</dbReference>
<evidence type="ECO:0000256" key="5">
    <source>
        <dbReference type="ARBA" id="ARBA00022845"/>
    </source>
</evidence>
<dbReference type="InterPro" id="IPR039778">
    <property type="entry name" value="PDCD4"/>
</dbReference>
<organism evidence="9 10">
    <name type="scientific">Asparagus officinalis</name>
    <name type="common">Garden asparagus</name>
    <dbReference type="NCBI Taxonomy" id="4686"/>
    <lineage>
        <taxon>Eukaryota</taxon>
        <taxon>Viridiplantae</taxon>
        <taxon>Streptophyta</taxon>
        <taxon>Embryophyta</taxon>
        <taxon>Tracheophyta</taxon>
        <taxon>Spermatophyta</taxon>
        <taxon>Magnoliopsida</taxon>
        <taxon>Liliopsida</taxon>
        <taxon>Asparagales</taxon>
        <taxon>Asparagaceae</taxon>
        <taxon>Asparagoideae</taxon>
        <taxon>Asparagus</taxon>
    </lineage>
</organism>
<dbReference type="Pfam" id="PF02847">
    <property type="entry name" value="MA3"/>
    <property type="match status" value="4"/>
</dbReference>
<dbReference type="GO" id="GO:0005829">
    <property type="term" value="C:cytosol"/>
    <property type="evidence" value="ECO:0007669"/>
    <property type="project" value="UniProtKB-ARBA"/>
</dbReference>
<dbReference type="GO" id="GO:0006417">
    <property type="term" value="P:regulation of translation"/>
    <property type="evidence" value="ECO:0007669"/>
    <property type="project" value="UniProtKB-KW"/>
</dbReference>
<evidence type="ECO:0000259" key="8">
    <source>
        <dbReference type="PROSITE" id="PS51366"/>
    </source>
</evidence>
<keyword evidence="3" id="KW-0963">Cytoplasm</keyword>
<evidence type="ECO:0000256" key="6">
    <source>
        <dbReference type="ARBA" id="ARBA00023242"/>
    </source>
</evidence>
<keyword evidence="4" id="KW-0677">Repeat</keyword>
<dbReference type="Gene3D" id="1.25.40.180">
    <property type="match status" value="4"/>
</dbReference>
<evidence type="ECO:0000256" key="2">
    <source>
        <dbReference type="ARBA" id="ARBA00005497"/>
    </source>
</evidence>
<sequence>MSPRRARGKGIPTTVQRPRSCPVAPSRENDGAGGKGTWGKLLDTDSNSPCDRKDPNYDSGEEPYDLVGTAVPASVDEYKRFIVPIIEEYFSTGDVDFAASDLRDLGSNEYHHYFVKKLISAAMDRHDKEKEMASVLLSALYADVISSDQISRGFLILLESADDLAVDILNAVDILALFVARAVVDDILPPAFLKIAKGSLAESSKGLEIIQTAEKTYLSAPHHAELVERRWGGSTHITVEEMKKKIADLLREYVESGDTVEACRCIRELGVSFFHHEVVKRALVLAMEIRTSKPLILKLLKGASDEGLISSSQMTKGFSRLSDSLDDLSLDIPSAKSLFESLVTKAISEGWLDSSFLNPSVGDGDLKDNEEYEKVKRYKEEAVTIIHEYFLSDDIPELIHNLEELASPQYNSLFLKKLITLAMDRKNREKEMASVLLSALTMETFSTDDIVNGFILLLESAEDTALDIKDASDELALFLARAVIDDVIAPLNLGEITSKLPPNCCGSKTVRMARTLVSARHAGERLLRCWGGGSGWAVDDAKDKITKLLEEYECGGDLGEACQCIRDLGMPFFNHEVVKKALVMAMEKKSDERILELLQQCFGEGLITINQMTKGFSRVKDGIDDLALDIPDAKEKFQSYVEEYGKKKGWLLPSFLEAELEQTQLLLILYGITVFLSGHTSCLDPISVNGLLRSDGQMGSGDDDGPAVWADSVKKKRKKKMNKHKLKKLRKRLRRKA</sequence>
<dbReference type="EMBL" id="CM007390">
    <property type="protein sequence ID" value="ONK57174.1"/>
    <property type="molecule type" value="Genomic_DNA"/>
</dbReference>
<dbReference type="GO" id="GO:0090549">
    <property type="term" value="P:response to carbon starvation"/>
    <property type="evidence" value="ECO:0007669"/>
    <property type="project" value="UniProtKB-ARBA"/>
</dbReference>
<reference evidence="10" key="1">
    <citation type="journal article" date="2017" name="Nat. Commun.">
        <title>The asparagus genome sheds light on the origin and evolution of a young Y chromosome.</title>
        <authorList>
            <person name="Harkess A."/>
            <person name="Zhou J."/>
            <person name="Xu C."/>
            <person name="Bowers J.E."/>
            <person name="Van der Hulst R."/>
            <person name="Ayyampalayam S."/>
            <person name="Mercati F."/>
            <person name="Riccardi P."/>
            <person name="McKain M.R."/>
            <person name="Kakrana A."/>
            <person name="Tang H."/>
            <person name="Ray J."/>
            <person name="Groenendijk J."/>
            <person name="Arikit S."/>
            <person name="Mathioni S.M."/>
            <person name="Nakano M."/>
            <person name="Shan H."/>
            <person name="Telgmann-Rauber A."/>
            <person name="Kanno A."/>
            <person name="Yue Z."/>
            <person name="Chen H."/>
            <person name="Li W."/>
            <person name="Chen Y."/>
            <person name="Xu X."/>
            <person name="Zhang Y."/>
            <person name="Luo S."/>
            <person name="Chen H."/>
            <person name="Gao J."/>
            <person name="Mao Z."/>
            <person name="Pires J.C."/>
            <person name="Luo M."/>
            <person name="Kudrna D."/>
            <person name="Wing R.A."/>
            <person name="Meyers B.C."/>
            <person name="Yi K."/>
            <person name="Kong H."/>
            <person name="Lavrijsen P."/>
            <person name="Sunseri F."/>
            <person name="Falavigna A."/>
            <person name="Ye Y."/>
            <person name="Leebens-Mack J.H."/>
            <person name="Chen G."/>
        </authorList>
    </citation>
    <scope>NUCLEOTIDE SEQUENCE [LARGE SCALE GENOMIC DNA]</scope>
    <source>
        <strain evidence="10">cv. DH0086</strain>
    </source>
</reference>
<dbReference type="SMART" id="SM01155">
    <property type="entry name" value="DUF1713"/>
    <property type="match status" value="1"/>
</dbReference>